<dbReference type="Proteomes" id="UP001302696">
    <property type="component" value="Chromosome"/>
</dbReference>
<name>A0ABZ0Q3V6_9LACO</name>
<gene>
    <name evidence="1" type="ORF">N6G96_05860</name>
</gene>
<proteinExistence type="predicted"/>
<evidence type="ECO:0000313" key="1">
    <source>
        <dbReference type="EMBL" id="WPC20833.1"/>
    </source>
</evidence>
<accession>A0ABZ0Q3V6</accession>
<evidence type="ECO:0000313" key="2">
    <source>
        <dbReference type="Proteomes" id="UP001302696"/>
    </source>
</evidence>
<sequence>MLSELKIGMLIKCVNCDDLDYPFVGKIINILSTKLVVEILQIDRRDRYKATLIQYNTVVEVKDCKHVQIVRVELDEEKQQ</sequence>
<keyword evidence="2" id="KW-1185">Reference proteome</keyword>
<protein>
    <recommendedName>
        <fullName evidence="3">DUF2187 domain-containing protein</fullName>
    </recommendedName>
</protein>
<organism evidence="1 2">
    <name type="scientific">Pediococcus inopinatus</name>
    <dbReference type="NCBI Taxonomy" id="114090"/>
    <lineage>
        <taxon>Bacteria</taxon>
        <taxon>Bacillati</taxon>
        <taxon>Bacillota</taxon>
        <taxon>Bacilli</taxon>
        <taxon>Lactobacillales</taxon>
        <taxon>Lactobacillaceae</taxon>
        <taxon>Pediococcus</taxon>
    </lineage>
</organism>
<evidence type="ECO:0008006" key="3">
    <source>
        <dbReference type="Google" id="ProtNLM"/>
    </source>
</evidence>
<dbReference type="RefSeq" id="WP_057772009.1">
    <property type="nucleotide sequence ID" value="NZ_CP104768.1"/>
</dbReference>
<reference evidence="2" key="1">
    <citation type="submission" date="2024-06" db="EMBL/GenBank/DDBJ databases">
        <authorList>
            <person name="Chang H.C."/>
            <person name="Mun S.Y."/>
        </authorList>
    </citation>
    <scope>NUCLEOTIDE SEQUENCE [LARGE SCALE GENOMIC DNA]</scope>
    <source>
        <strain evidence="2">KT1</strain>
    </source>
</reference>
<dbReference type="EMBL" id="CP104778">
    <property type="protein sequence ID" value="WPC20833.1"/>
    <property type="molecule type" value="Genomic_DNA"/>
</dbReference>